<dbReference type="STRING" id="883081.HMPREF9698_01152"/>
<dbReference type="InterPro" id="IPR038460">
    <property type="entry name" value="AcetylCoA_hyd_C_sf"/>
</dbReference>
<dbReference type="GO" id="GO:0008775">
    <property type="term" value="F:acetate CoA-transferase activity"/>
    <property type="evidence" value="ECO:0007669"/>
    <property type="project" value="InterPro"/>
</dbReference>
<dbReference type="Gene3D" id="3.30.750.70">
    <property type="entry name" value="4-hydroxybutyrate coenzyme like domains"/>
    <property type="match status" value="1"/>
</dbReference>
<gene>
    <name evidence="5" type="ORF">HMPREF9698_01152</name>
</gene>
<sequence length="431" mass="46914">MTYQDQYQEKKVTIDEAAQSIKDGDRIAANSVAAMPVDLLKKIENRYEELNNVEIFSSFLTTPFRFLTEPEVAAHVHYNSFFVGALERQYAQNGLFSVTSFNFSNTEDFIKNVVKPNVFVTTAAAMDEDGNFNLGPMGVAQGKLIADVADRVIIQVNKDVPPVKGKSTTLHIDDVDLIFEQDEPLAEIPELESGEIDKQIASHILPEVEDGSTVQIGVGGLSGAVSYGLRDKKDLAVHTEMITQSMMTLAKEGVITGDIVGGFAMGSKDLYNFAGESDQISIEPVYDVVDPYQAGQKDKLISINACLMVDITGQVVSEGAGTRIIAGTGGALDFARAANISEGGKSFFCVRSVNKDKKTGELSSNIKFALPEGTPVTIPRSETDYIATEYGIAHLKNQSISERVRRLIAIAHPEVRDQLTEQAKKVGYISE</sequence>
<evidence type="ECO:0000313" key="6">
    <source>
        <dbReference type="Proteomes" id="UP000009875"/>
    </source>
</evidence>
<evidence type="ECO:0000256" key="1">
    <source>
        <dbReference type="ARBA" id="ARBA00009632"/>
    </source>
</evidence>
<organism evidence="5 6">
    <name type="scientific">Alloiococcus otitis ATCC 51267</name>
    <dbReference type="NCBI Taxonomy" id="883081"/>
    <lineage>
        <taxon>Bacteria</taxon>
        <taxon>Bacillati</taxon>
        <taxon>Bacillota</taxon>
        <taxon>Bacilli</taxon>
        <taxon>Lactobacillales</taxon>
        <taxon>Carnobacteriaceae</taxon>
        <taxon>Alloiococcus</taxon>
    </lineage>
</organism>
<keyword evidence="6" id="KW-1185">Reference proteome</keyword>
<dbReference type="AlphaFoldDB" id="K9E8A4"/>
<evidence type="ECO:0000259" key="3">
    <source>
        <dbReference type="Pfam" id="PF02550"/>
    </source>
</evidence>
<dbReference type="Proteomes" id="UP000009875">
    <property type="component" value="Unassembled WGS sequence"/>
</dbReference>
<evidence type="ECO:0000256" key="2">
    <source>
        <dbReference type="ARBA" id="ARBA00022679"/>
    </source>
</evidence>
<dbReference type="RefSeq" id="WP_003778287.1">
    <property type="nucleotide sequence ID" value="NZ_JH992959.1"/>
</dbReference>
<name>K9E8A4_9LACT</name>
<dbReference type="Gene3D" id="3.40.1080.10">
    <property type="entry name" value="Glutaconate Coenzyme A-transferase"/>
    <property type="match status" value="1"/>
</dbReference>
<dbReference type="GO" id="GO:0006083">
    <property type="term" value="P:acetate metabolic process"/>
    <property type="evidence" value="ECO:0007669"/>
    <property type="project" value="InterPro"/>
</dbReference>
<proteinExistence type="inferred from homology"/>
<dbReference type="PANTHER" id="PTHR21432">
    <property type="entry name" value="ACETYL-COA HYDROLASE-RELATED"/>
    <property type="match status" value="1"/>
</dbReference>
<dbReference type="EMBL" id="AGXA01000021">
    <property type="protein sequence ID" value="EKU93404.1"/>
    <property type="molecule type" value="Genomic_DNA"/>
</dbReference>
<dbReference type="InterPro" id="IPR037171">
    <property type="entry name" value="NagB/RpiA_transferase-like"/>
</dbReference>
<dbReference type="HOGENOM" id="CLU_030703_1_0_9"/>
<dbReference type="OrthoDB" id="9801795at2"/>
<dbReference type="Pfam" id="PF02550">
    <property type="entry name" value="AcetylCoA_hydro"/>
    <property type="match status" value="1"/>
</dbReference>
<accession>K9E8A4</accession>
<dbReference type="InterPro" id="IPR003702">
    <property type="entry name" value="ActCoA_hydro_N"/>
</dbReference>
<dbReference type="Gene3D" id="3.40.1080.20">
    <property type="entry name" value="Acetyl-CoA hydrolase/transferase C-terminal domain"/>
    <property type="match status" value="1"/>
</dbReference>
<evidence type="ECO:0000313" key="5">
    <source>
        <dbReference type="EMBL" id="EKU93404.1"/>
    </source>
</evidence>
<dbReference type="SUPFAM" id="SSF100950">
    <property type="entry name" value="NagB/RpiA/CoA transferase-like"/>
    <property type="match status" value="2"/>
</dbReference>
<keyword evidence="2" id="KW-0808">Transferase</keyword>
<comment type="caution">
    <text evidence="5">The sequence shown here is derived from an EMBL/GenBank/DDBJ whole genome shotgun (WGS) entry which is preliminary data.</text>
</comment>
<reference evidence="5 6" key="1">
    <citation type="submission" date="2012-09" db="EMBL/GenBank/DDBJ databases">
        <title>The Genome Sequence of Alloiococcus otitis ATCC 51267.</title>
        <authorList>
            <consortium name="The Broad Institute Genome Sequencing Platform"/>
            <person name="Earl A."/>
            <person name="Ward D."/>
            <person name="Feldgarden M."/>
            <person name="Gevers D."/>
            <person name="Huys G."/>
            <person name="Walker B."/>
            <person name="Young S.K."/>
            <person name="Zeng Q."/>
            <person name="Gargeya S."/>
            <person name="Fitzgerald M."/>
            <person name="Haas B."/>
            <person name="Abouelleil A."/>
            <person name="Alvarado L."/>
            <person name="Arachchi H.M."/>
            <person name="Berlin A.M."/>
            <person name="Chapman S.B."/>
            <person name="Goldberg J."/>
            <person name="Griggs A."/>
            <person name="Gujja S."/>
            <person name="Hansen M."/>
            <person name="Howarth C."/>
            <person name="Imamovic A."/>
            <person name="Larimer J."/>
            <person name="McCowen C."/>
            <person name="Montmayeur A."/>
            <person name="Murphy C."/>
            <person name="Neiman D."/>
            <person name="Pearson M."/>
            <person name="Priest M."/>
            <person name="Roberts A."/>
            <person name="Saif S."/>
            <person name="Shea T."/>
            <person name="Sisk P."/>
            <person name="Sykes S."/>
            <person name="Wortman J."/>
            <person name="Nusbaum C."/>
            <person name="Birren B."/>
        </authorList>
    </citation>
    <scope>NUCLEOTIDE SEQUENCE [LARGE SCALE GENOMIC DNA]</scope>
    <source>
        <strain evidence="5 6">ATCC 51267</strain>
    </source>
</reference>
<evidence type="ECO:0000259" key="4">
    <source>
        <dbReference type="Pfam" id="PF13336"/>
    </source>
</evidence>
<dbReference type="InterPro" id="IPR026888">
    <property type="entry name" value="AcetylCoA_hyd_C"/>
</dbReference>
<dbReference type="eggNOG" id="COG0427">
    <property type="taxonomic scope" value="Bacteria"/>
</dbReference>
<dbReference type="InterPro" id="IPR046433">
    <property type="entry name" value="ActCoA_hydro"/>
</dbReference>
<dbReference type="PANTHER" id="PTHR21432:SF20">
    <property type="entry name" value="ACETYL-COA HYDROLASE"/>
    <property type="match status" value="1"/>
</dbReference>
<comment type="similarity">
    <text evidence="1">Belongs to the acetyl-CoA hydrolase/transferase family.</text>
</comment>
<feature type="domain" description="Acetyl-CoA hydrolase/transferase N-terminal" evidence="3">
    <location>
        <begin position="4"/>
        <end position="184"/>
    </location>
</feature>
<dbReference type="Pfam" id="PF13336">
    <property type="entry name" value="AcetylCoA_hyd_C"/>
    <property type="match status" value="1"/>
</dbReference>
<protein>
    <submittedName>
        <fullName evidence="5">Uncharacterized protein</fullName>
    </submittedName>
</protein>
<feature type="domain" description="Acetyl-CoA hydrolase/transferase C-terminal" evidence="4">
    <location>
        <begin position="266"/>
        <end position="423"/>
    </location>
</feature>